<sequence>MCDRLNSIVTRFQTVNRLKGTMMSSLSPLLDGYDLHGLRLPNRVVMAPMTRSRAPLRGRPTEMMAEYYAQRASAGLIITEATNVSSASAAFELTPGIMTLEQIDGWRHITRTVHAVGGRIFMQLWHGGRVSSFALLGGEAPLSPSGVNDDLEHLQVWAQLQNGHYTRIHATSSRAMSLDEVNLTIGAFKQGAVNAIAAGFDGVEIHAANGYLPHQFLSSTTNTRDDRYGGSIANRANFLRDMLTEIGSVVPLDRVGVRLSPYAHYNNVRDMDPDGTYDYVGKMLGEFGVAYIHAADSNGWSGAPDLPRIIERMRKAYSGTLMVNGGISIDQADDLIGHGDADLVAFARKFIANPDLVERIATQAALASPKSTGWYGGGDAGYIDYPFDDSAGQNVPARTAQV</sequence>
<evidence type="ECO:0000256" key="1">
    <source>
        <dbReference type="ARBA" id="ARBA00001917"/>
    </source>
</evidence>
<proteinExistence type="inferred from homology"/>
<dbReference type="SUPFAM" id="SSF51395">
    <property type="entry name" value="FMN-linked oxidoreductases"/>
    <property type="match status" value="1"/>
</dbReference>
<dbReference type="FunFam" id="3.20.20.70:FF:000059">
    <property type="entry name" value="N-ethylmaleimide reductase, FMN-linked"/>
    <property type="match status" value="1"/>
</dbReference>
<dbReference type="PANTHER" id="PTHR22893">
    <property type="entry name" value="NADH OXIDOREDUCTASE-RELATED"/>
    <property type="match status" value="1"/>
</dbReference>
<reference evidence="6" key="1">
    <citation type="submission" date="2017-01" db="EMBL/GenBank/DDBJ databases">
        <title>Genome Analysis of Deinococcus marmoris KOPRI26562.</title>
        <authorList>
            <person name="Kim J.H."/>
            <person name="Oh H.-M."/>
        </authorList>
    </citation>
    <scope>NUCLEOTIDE SEQUENCE [LARGE SCALE GENOMIC DNA]</scope>
    <source>
        <strain evidence="6">PAMC 26633</strain>
    </source>
</reference>
<dbReference type="CDD" id="cd02933">
    <property type="entry name" value="OYE_like_FMN"/>
    <property type="match status" value="1"/>
</dbReference>
<dbReference type="GO" id="GO:0016628">
    <property type="term" value="F:oxidoreductase activity, acting on the CH-CH group of donors, NAD or NADP as acceptor"/>
    <property type="evidence" value="ECO:0007669"/>
    <property type="project" value="UniProtKB-ARBA"/>
</dbReference>
<dbReference type="GO" id="GO:0005829">
    <property type="term" value="C:cytosol"/>
    <property type="evidence" value="ECO:0007669"/>
    <property type="project" value="UniProtKB-ARBA"/>
</dbReference>
<dbReference type="GO" id="GO:0010181">
    <property type="term" value="F:FMN binding"/>
    <property type="evidence" value="ECO:0007669"/>
    <property type="project" value="InterPro"/>
</dbReference>
<dbReference type="InterPro" id="IPR001155">
    <property type="entry name" value="OxRdtase_FMN_N"/>
</dbReference>
<evidence type="ECO:0000256" key="3">
    <source>
        <dbReference type="ARBA" id="ARBA00023002"/>
    </source>
</evidence>
<protein>
    <submittedName>
        <fullName evidence="5">NADH:flavin oxidoreductase Old Yellow Enzyme family</fullName>
    </submittedName>
</protein>
<accession>A0A226WXL4</accession>
<dbReference type="InterPro" id="IPR013785">
    <property type="entry name" value="Aldolase_TIM"/>
</dbReference>
<dbReference type="EMBL" id="MTHB01000184">
    <property type="protein sequence ID" value="OXC75338.1"/>
    <property type="molecule type" value="Genomic_DNA"/>
</dbReference>
<comment type="cofactor">
    <cofactor evidence="1">
        <name>FMN</name>
        <dbReference type="ChEBI" id="CHEBI:58210"/>
    </cofactor>
</comment>
<dbReference type="InterPro" id="IPR045247">
    <property type="entry name" value="Oye-like"/>
</dbReference>
<gene>
    <name evidence="5" type="ORF">BSU04_27570</name>
</gene>
<evidence type="ECO:0000259" key="4">
    <source>
        <dbReference type="Pfam" id="PF00724"/>
    </source>
</evidence>
<organism evidence="5 6">
    <name type="scientific">Caballeronia sordidicola</name>
    <name type="common">Burkholderia sordidicola</name>
    <dbReference type="NCBI Taxonomy" id="196367"/>
    <lineage>
        <taxon>Bacteria</taxon>
        <taxon>Pseudomonadati</taxon>
        <taxon>Pseudomonadota</taxon>
        <taxon>Betaproteobacteria</taxon>
        <taxon>Burkholderiales</taxon>
        <taxon>Burkholderiaceae</taxon>
        <taxon>Caballeronia</taxon>
    </lineage>
</organism>
<evidence type="ECO:0000313" key="5">
    <source>
        <dbReference type="EMBL" id="OXC75338.1"/>
    </source>
</evidence>
<feature type="domain" description="NADH:flavin oxidoreductase/NADH oxidase N-terminal" evidence="4">
    <location>
        <begin position="39"/>
        <end position="364"/>
    </location>
</feature>
<dbReference type="AlphaFoldDB" id="A0A226WXL4"/>
<dbReference type="PANTHER" id="PTHR22893:SF91">
    <property type="entry name" value="NADPH DEHYDROGENASE 2-RELATED"/>
    <property type="match status" value="1"/>
</dbReference>
<comment type="similarity">
    <text evidence="2">Belongs to the NADH:flavin oxidoreductase/NADH oxidase family.</text>
</comment>
<evidence type="ECO:0000256" key="2">
    <source>
        <dbReference type="ARBA" id="ARBA00005979"/>
    </source>
</evidence>
<keyword evidence="3" id="KW-0560">Oxidoreductase</keyword>
<evidence type="ECO:0000313" key="6">
    <source>
        <dbReference type="Proteomes" id="UP000214720"/>
    </source>
</evidence>
<dbReference type="Pfam" id="PF00724">
    <property type="entry name" value="Oxidored_FMN"/>
    <property type="match status" value="1"/>
</dbReference>
<comment type="caution">
    <text evidence="5">The sequence shown here is derived from an EMBL/GenBank/DDBJ whole genome shotgun (WGS) entry which is preliminary data.</text>
</comment>
<name>A0A226WXL4_CABSO</name>
<dbReference type="Proteomes" id="UP000214720">
    <property type="component" value="Unassembled WGS sequence"/>
</dbReference>
<dbReference type="Gene3D" id="3.20.20.70">
    <property type="entry name" value="Aldolase class I"/>
    <property type="match status" value="1"/>
</dbReference>